<feature type="domain" description="IclR-ED" evidence="5">
    <location>
        <begin position="93"/>
        <end position="257"/>
    </location>
</feature>
<organism evidence="6 7">
    <name type="scientific">Roseomonas alba</name>
    <dbReference type="NCBI Taxonomy" id="2846776"/>
    <lineage>
        <taxon>Bacteria</taxon>
        <taxon>Pseudomonadati</taxon>
        <taxon>Pseudomonadota</taxon>
        <taxon>Alphaproteobacteria</taxon>
        <taxon>Acetobacterales</taxon>
        <taxon>Roseomonadaceae</taxon>
        <taxon>Roseomonas</taxon>
    </lineage>
</organism>
<dbReference type="InterPro" id="IPR011852">
    <property type="entry name" value="TRAP_TAXI"/>
</dbReference>
<evidence type="ECO:0000256" key="3">
    <source>
        <dbReference type="ARBA" id="ARBA00023163"/>
    </source>
</evidence>
<evidence type="ECO:0000313" key="7">
    <source>
        <dbReference type="Proteomes" id="UP001196565"/>
    </source>
</evidence>
<protein>
    <submittedName>
        <fullName evidence="6">TAXI family TRAP transporter solute-binding subunit</fullName>
    </submittedName>
</protein>
<evidence type="ECO:0000259" key="4">
    <source>
        <dbReference type="PROSITE" id="PS51077"/>
    </source>
</evidence>
<proteinExistence type="predicted"/>
<evidence type="ECO:0000256" key="1">
    <source>
        <dbReference type="ARBA" id="ARBA00023015"/>
    </source>
</evidence>
<sequence length="556" mass="59380">MNDPAPSSADDPGRLDMVAPGDEASAFGDTDAIGKAFAVLRCFIDGQEEWGARELATALGQPASSVHRLLKTLRREGFLQFDPVLRRYRLGLELLRVSAVALRRPGVHAVAAPVIRQLAERTGETVSLALLEAERGRIVYVQEYGSPRSADVDPALGRSAAVAADIAGVAILAASAAAGAAPHLETIRQRRYASEIVEEGRRERTARLAAVIRDHAGAAIGALVLAMTESRLRAATELRLATDLVAAANEVSSRLGARILGGASSGSWRDGLEALTTLIGDRIPGLATVPSLGGGVSNLVELEEGRAAYCITTATTIHAAYEGRPPFATAMRRLRIATRLSTVTLHAVASRRVRFGSLREAAGLRISSGLPGFASQRLLRDLLRMAGVSARRMQEAGGQIAEFEFAEAARQLLLGNVDLIMGLLDSEAPSFRAVLQDYPEAAYPIQLDPALIDQLIDSNPGYRPAIIPAGTYPEQQADIRTLSVDTVLATSEARDEEEVLALVRLLAERRDELRRSSSAYSGLLAIAEGRDLPVPLHPGAARFWKEGRWPIGRSAG</sequence>
<dbReference type="RefSeq" id="WP_219763945.1">
    <property type="nucleotide sequence ID" value="NZ_JAHYBZ010000005.1"/>
</dbReference>
<dbReference type="SUPFAM" id="SSF53850">
    <property type="entry name" value="Periplasmic binding protein-like II"/>
    <property type="match status" value="1"/>
</dbReference>
<reference evidence="6 7" key="1">
    <citation type="submission" date="2021-07" db="EMBL/GenBank/DDBJ databases">
        <authorList>
            <person name="So Y."/>
        </authorList>
    </citation>
    <scope>NUCLEOTIDE SEQUENCE [LARGE SCALE GENOMIC DNA]</scope>
    <source>
        <strain evidence="6 7">HJA6</strain>
    </source>
</reference>
<dbReference type="InterPro" id="IPR005471">
    <property type="entry name" value="Tscrpt_reg_IclR_N"/>
</dbReference>
<dbReference type="SUPFAM" id="SSF46785">
    <property type="entry name" value="Winged helix' DNA-binding domain"/>
    <property type="match status" value="1"/>
</dbReference>
<evidence type="ECO:0000259" key="5">
    <source>
        <dbReference type="PROSITE" id="PS51078"/>
    </source>
</evidence>
<dbReference type="NCBIfam" id="TIGR02122">
    <property type="entry name" value="TRAP_TAXI"/>
    <property type="match status" value="1"/>
</dbReference>
<dbReference type="SMART" id="SM00346">
    <property type="entry name" value="HTH_ICLR"/>
    <property type="match status" value="1"/>
</dbReference>
<dbReference type="PANTHER" id="PTHR30136:SF35">
    <property type="entry name" value="HTH-TYPE TRANSCRIPTIONAL REGULATOR RV1719"/>
    <property type="match status" value="1"/>
</dbReference>
<dbReference type="Gene3D" id="3.40.190.10">
    <property type="entry name" value="Periplasmic binding protein-like II"/>
    <property type="match status" value="2"/>
</dbReference>
<dbReference type="Gene3D" id="3.30.450.40">
    <property type="match status" value="2"/>
</dbReference>
<dbReference type="Pfam" id="PF09339">
    <property type="entry name" value="HTH_IclR"/>
    <property type="match status" value="1"/>
</dbReference>
<dbReference type="PROSITE" id="PS51078">
    <property type="entry name" value="ICLR_ED"/>
    <property type="match status" value="1"/>
</dbReference>
<dbReference type="PANTHER" id="PTHR30136">
    <property type="entry name" value="HELIX-TURN-HELIX TRANSCRIPTIONAL REGULATOR, ICLR FAMILY"/>
    <property type="match status" value="1"/>
</dbReference>
<keyword evidence="3" id="KW-0804">Transcription</keyword>
<dbReference type="SUPFAM" id="SSF55781">
    <property type="entry name" value="GAF domain-like"/>
    <property type="match status" value="1"/>
</dbReference>
<evidence type="ECO:0000256" key="2">
    <source>
        <dbReference type="ARBA" id="ARBA00023125"/>
    </source>
</evidence>
<dbReference type="EMBL" id="JAHYBZ010000005">
    <property type="protein sequence ID" value="MBW6399337.1"/>
    <property type="molecule type" value="Genomic_DNA"/>
</dbReference>
<feature type="domain" description="HTH iclR-type" evidence="4">
    <location>
        <begin position="30"/>
        <end position="92"/>
    </location>
</feature>
<comment type="caution">
    <text evidence="6">The sequence shown here is derived from an EMBL/GenBank/DDBJ whole genome shotgun (WGS) entry which is preliminary data.</text>
</comment>
<gene>
    <name evidence="6" type="ORF">KPL78_15865</name>
</gene>
<dbReference type="Proteomes" id="UP001196565">
    <property type="component" value="Unassembled WGS sequence"/>
</dbReference>
<dbReference type="InterPro" id="IPR014757">
    <property type="entry name" value="Tscrpt_reg_IclR_C"/>
</dbReference>
<dbReference type="Pfam" id="PF16868">
    <property type="entry name" value="NMT1_3"/>
    <property type="match status" value="1"/>
</dbReference>
<dbReference type="Gene3D" id="1.10.10.10">
    <property type="entry name" value="Winged helix-like DNA-binding domain superfamily/Winged helix DNA-binding domain"/>
    <property type="match status" value="1"/>
</dbReference>
<keyword evidence="2" id="KW-0238">DNA-binding</keyword>
<dbReference type="InterPro" id="IPR036390">
    <property type="entry name" value="WH_DNA-bd_sf"/>
</dbReference>
<name>A0ABS7AAM7_9PROT</name>
<evidence type="ECO:0000313" key="6">
    <source>
        <dbReference type="EMBL" id="MBW6399337.1"/>
    </source>
</evidence>
<dbReference type="InterPro" id="IPR050707">
    <property type="entry name" value="HTH_MetabolicPath_Reg"/>
</dbReference>
<accession>A0ABS7AAM7</accession>
<dbReference type="PROSITE" id="PS51077">
    <property type="entry name" value="HTH_ICLR"/>
    <property type="match status" value="1"/>
</dbReference>
<dbReference type="InterPro" id="IPR036388">
    <property type="entry name" value="WH-like_DNA-bd_sf"/>
</dbReference>
<dbReference type="InterPro" id="IPR029016">
    <property type="entry name" value="GAF-like_dom_sf"/>
</dbReference>
<keyword evidence="7" id="KW-1185">Reference proteome</keyword>
<keyword evidence="1" id="KW-0805">Transcription regulation</keyword>